<sequence length="109" mass="12278">MKKRLIAAVAALSMLLTGIGFADTDMQLSAFNSQTVIDGHVFENARLQYPFLYGQDTIYMPLDYQTLRTLGYLSSWDDSNNAFRIYTSTNKTYNLSTSEVKWSDALISA</sequence>
<evidence type="ECO:0008006" key="4">
    <source>
        <dbReference type="Google" id="ProtNLM"/>
    </source>
</evidence>
<organism evidence="2 3">
    <name type="scientific">Aduncisulcus paluster</name>
    <dbReference type="NCBI Taxonomy" id="2918883"/>
    <lineage>
        <taxon>Eukaryota</taxon>
        <taxon>Metamonada</taxon>
        <taxon>Carpediemonas-like organisms</taxon>
        <taxon>Aduncisulcus</taxon>
    </lineage>
</organism>
<evidence type="ECO:0000313" key="3">
    <source>
        <dbReference type="Proteomes" id="UP001057375"/>
    </source>
</evidence>
<comment type="caution">
    <text evidence="2">The sequence shown here is derived from an EMBL/GenBank/DDBJ whole genome shotgun (WGS) entry which is preliminary data.</text>
</comment>
<keyword evidence="3" id="KW-1185">Reference proteome</keyword>
<gene>
    <name evidence="2" type="ORF">ADUPG1_005304</name>
</gene>
<feature type="non-terminal residue" evidence="2">
    <location>
        <position position="109"/>
    </location>
</feature>
<proteinExistence type="predicted"/>
<dbReference type="EMBL" id="BQXS01008412">
    <property type="protein sequence ID" value="GKT29621.1"/>
    <property type="molecule type" value="Genomic_DNA"/>
</dbReference>
<evidence type="ECO:0000256" key="1">
    <source>
        <dbReference type="SAM" id="SignalP"/>
    </source>
</evidence>
<accession>A0ABQ5KAP4</accession>
<feature type="chain" id="PRO_5046968607" description="Copper amine oxidase-like N-terminal domain-containing protein" evidence="1">
    <location>
        <begin position="23"/>
        <end position="109"/>
    </location>
</feature>
<name>A0ABQ5KAP4_9EUKA</name>
<evidence type="ECO:0000313" key="2">
    <source>
        <dbReference type="EMBL" id="GKT29621.1"/>
    </source>
</evidence>
<protein>
    <recommendedName>
        <fullName evidence="4">Copper amine oxidase-like N-terminal domain-containing protein</fullName>
    </recommendedName>
</protein>
<keyword evidence="1" id="KW-0732">Signal</keyword>
<reference evidence="2" key="1">
    <citation type="submission" date="2022-03" db="EMBL/GenBank/DDBJ databases">
        <title>Draft genome sequence of Aduncisulcus paluster, a free-living microaerophilic Fornicata.</title>
        <authorList>
            <person name="Yuyama I."/>
            <person name="Kume K."/>
            <person name="Tamura T."/>
            <person name="Inagaki Y."/>
            <person name="Hashimoto T."/>
        </authorList>
    </citation>
    <scope>NUCLEOTIDE SEQUENCE</scope>
    <source>
        <strain evidence="2">NY0171</strain>
    </source>
</reference>
<dbReference type="Proteomes" id="UP001057375">
    <property type="component" value="Unassembled WGS sequence"/>
</dbReference>
<feature type="signal peptide" evidence="1">
    <location>
        <begin position="1"/>
        <end position="22"/>
    </location>
</feature>